<proteinExistence type="predicted"/>
<dbReference type="VEuPathDB" id="FungiDB:SCHCODRAFT_02628751"/>
<dbReference type="HOGENOM" id="CLU_011151_0_0_1"/>
<gene>
    <name evidence="2" type="ORF">SCHCODRAFT_109887</name>
</gene>
<keyword evidence="3" id="KW-1185">Reference proteome</keyword>
<dbReference type="EMBL" id="GL377307">
    <property type="protein sequence ID" value="EFI96087.1"/>
    <property type="molecule type" value="Genomic_DNA"/>
</dbReference>
<dbReference type="OMA" id="HHALAWG"/>
<feature type="compositionally biased region" description="Acidic residues" evidence="1">
    <location>
        <begin position="603"/>
        <end position="622"/>
    </location>
</feature>
<dbReference type="Proteomes" id="UP000007431">
    <property type="component" value="Unassembled WGS sequence"/>
</dbReference>
<reference evidence="2 3" key="1">
    <citation type="journal article" date="2010" name="Nat. Biotechnol.">
        <title>Genome sequence of the model mushroom Schizophyllum commune.</title>
        <authorList>
            <person name="Ohm R.A."/>
            <person name="de Jong J.F."/>
            <person name="Lugones L.G."/>
            <person name="Aerts A."/>
            <person name="Kothe E."/>
            <person name="Stajich J.E."/>
            <person name="de Vries R.P."/>
            <person name="Record E."/>
            <person name="Levasseur A."/>
            <person name="Baker S.E."/>
            <person name="Bartholomew K.A."/>
            <person name="Coutinho P.M."/>
            <person name="Erdmann S."/>
            <person name="Fowler T.J."/>
            <person name="Gathman A.C."/>
            <person name="Lombard V."/>
            <person name="Henrissat B."/>
            <person name="Knabe N."/>
            <person name="Kuees U."/>
            <person name="Lilly W.W."/>
            <person name="Lindquist E."/>
            <person name="Lucas S."/>
            <person name="Magnuson J.K."/>
            <person name="Piumi F."/>
            <person name="Raudaskoski M."/>
            <person name="Salamov A."/>
            <person name="Schmutz J."/>
            <person name="Schwarze F.W.M.R."/>
            <person name="vanKuyk P.A."/>
            <person name="Horton J.S."/>
            <person name="Grigoriev I.V."/>
            <person name="Woesten H.A.B."/>
        </authorList>
    </citation>
    <scope>NUCLEOTIDE SEQUENCE [LARGE SCALE GENOMIC DNA]</scope>
    <source>
        <strain evidence="3">H4-8 / FGSC 9210</strain>
    </source>
</reference>
<accession>D8Q7V8</accession>
<evidence type="ECO:0000313" key="3">
    <source>
        <dbReference type="Proteomes" id="UP000007431"/>
    </source>
</evidence>
<dbReference type="STRING" id="578458.D8Q7V8"/>
<dbReference type="AlphaFoldDB" id="D8Q7V8"/>
<dbReference type="InParanoid" id="D8Q7V8"/>
<evidence type="ECO:0000313" key="2">
    <source>
        <dbReference type="EMBL" id="EFI96087.1"/>
    </source>
</evidence>
<sequence>MCASRLCVLPAELLHEVAVYLVACDDAAAPEHLALTCTIHLAPIFESLVEKGHICREIFDMEAVIRRCDWLATSCPEEDLGNVNGRIRPEDLGELLDVVLNYVRTPIVNHTPLDHPDVDAAIMGIYALLIMDDGKTREMLEQWHTYSFVMAYVRRRLSLDEVKGPIPWPEQDEVLLSALSAAWILTTPEHLLAEPPQERERLRRGLLPFILMPFRYPAGELPAECFYPPVADGPQGLPHSDLVTVHGAYPIYPRARQSHMARPSHTTPNVWPYAGRDFDFSLPLVSSVAKLHYFARQELSELQVPDHLAEDYQSRWEAYLRRRQEEGSHIPFEVELTKEDIRKYNQHRGTPLPRRDPHYPTSLQWDADTMRCLMSSALVGCVHLPYFSQIMTQLLILDDNNHPPSALCDSIRMSHMYEPGTMTGLWRGRMLLPQLHYLQNALHEPVRTPLFDAQMSELVMNFSAWRISEFVAPIADDARLPGRDDARTGWLPYNTSFAVSEDGKKCDVFSGPKKYVYRSLEEHKKAYAPADDDSDRKPEECAGCKLRERFGSGKEDVDAIFESVGLGLEEVECEECGCCPRRPSRDYLYTFGIPVRESFSVPTEEEEAEGDGEGEDEEDEGPCAECQRRVLPPRSLKACNHVSSVLLHGTVDEQDAAALYDYELYGRVRPCDGMIGLLRFPKRDSRFSPPGISSAYYTFFYGYVIGGQNFVGTWRIVFPRGMIGQVVLGQNGGIGGAAEGASEIFWEGPFTMQKVPE</sequence>
<protein>
    <submittedName>
        <fullName evidence="2">Expressed protein</fullName>
    </submittedName>
</protein>
<feature type="non-terminal residue" evidence="2">
    <location>
        <position position="757"/>
    </location>
</feature>
<name>D8Q7V8_SCHCM</name>
<organism evidence="3">
    <name type="scientific">Schizophyllum commune (strain H4-8 / FGSC 9210)</name>
    <name type="common">Split gill fungus</name>
    <dbReference type="NCBI Taxonomy" id="578458"/>
    <lineage>
        <taxon>Eukaryota</taxon>
        <taxon>Fungi</taxon>
        <taxon>Dikarya</taxon>
        <taxon>Basidiomycota</taxon>
        <taxon>Agaricomycotina</taxon>
        <taxon>Agaricomycetes</taxon>
        <taxon>Agaricomycetidae</taxon>
        <taxon>Agaricales</taxon>
        <taxon>Schizophyllaceae</taxon>
        <taxon>Schizophyllum</taxon>
    </lineage>
</organism>
<feature type="region of interest" description="Disordered" evidence="1">
    <location>
        <begin position="600"/>
        <end position="623"/>
    </location>
</feature>
<dbReference type="eggNOG" id="ENOG502QT17">
    <property type="taxonomic scope" value="Eukaryota"/>
</dbReference>
<evidence type="ECO:0000256" key="1">
    <source>
        <dbReference type="SAM" id="MobiDB-lite"/>
    </source>
</evidence>